<reference evidence="3 4" key="1">
    <citation type="journal article" date="2016" name="Genome Announc.">
        <title>Draft Whole-Genome Sequence of Trichoderma gamsii T6085, a Promising Biocontrol Agent of Fusarium Head Blight on Wheat.</title>
        <authorList>
            <person name="Baroncelli R."/>
            <person name="Zapparata A."/>
            <person name="Piaggeschi G."/>
            <person name="Sarrocco S."/>
            <person name="Vannacci G."/>
        </authorList>
    </citation>
    <scope>NUCLEOTIDE SEQUENCE [LARGE SCALE GENOMIC DNA]</scope>
    <source>
        <strain evidence="3 4">T6085</strain>
    </source>
</reference>
<keyword evidence="4" id="KW-1185">Reference proteome</keyword>
<organism evidence="3 4">
    <name type="scientific">Trichoderma gamsii</name>
    <dbReference type="NCBI Taxonomy" id="398673"/>
    <lineage>
        <taxon>Eukaryota</taxon>
        <taxon>Fungi</taxon>
        <taxon>Dikarya</taxon>
        <taxon>Ascomycota</taxon>
        <taxon>Pezizomycotina</taxon>
        <taxon>Sordariomycetes</taxon>
        <taxon>Hypocreomycetidae</taxon>
        <taxon>Hypocreales</taxon>
        <taxon>Hypocreaceae</taxon>
        <taxon>Trichoderma</taxon>
    </lineage>
</organism>
<dbReference type="InterPro" id="IPR056884">
    <property type="entry name" value="NPHP3-like_N"/>
</dbReference>
<dbReference type="GeneID" id="29987774"/>
<dbReference type="InterPro" id="IPR027417">
    <property type="entry name" value="P-loop_NTPase"/>
</dbReference>
<dbReference type="PANTHER" id="PTHR10039:SF14">
    <property type="entry name" value="NACHT DOMAIN-CONTAINING PROTEIN"/>
    <property type="match status" value="1"/>
</dbReference>
<dbReference type="PANTHER" id="PTHR10039">
    <property type="entry name" value="AMELOGENIN"/>
    <property type="match status" value="1"/>
</dbReference>
<dbReference type="Proteomes" id="UP000054821">
    <property type="component" value="Unassembled WGS sequence"/>
</dbReference>
<evidence type="ECO:0000259" key="2">
    <source>
        <dbReference type="Pfam" id="PF24883"/>
    </source>
</evidence>
<evidence type="ECO:0000313" key="3">
    <source>
        <dbReference type="EMBL" id="PON21377.1"/>
    </source>
</evidence>
<keyword evidence="1" id="KW-0677">Repeat</keyword>
<dbReference type="RefSeq" id="XP_024404627.1">
    <property type="nucleotide sequence ID" value="XM_024550617.1"/>
</dbReference>
<dbReference type="Pfam" id="PF24883">
    <property type="entry name" value="NPHP3_N"/>
    <property type="match status" value="1"/>
</dbReference>
<sequence>MDDSHNLSGNIIGDNAAIFQGNFNYNADYSSLETSFLEKISRTDPFYDKKRILDLKGPLLYESFSWILKHDDFSKWTNSKESGVFWIKGDPGKGKTMLLCGIIDNLENISGIHFSYFFCQATDSRINTAKAVVGGLLRFFIERRRQLLGQVCETFKDKMDQLSGPNAWEVLCDIFEMVTQEPSLPDPICIIDALDECEHDCMSLLKLIVKTSPRVKWLISSRNTKDIERRLQSIDPSRRLSLELGGNAAYVSHSVDAYINRSIHTIEALEHNEDLRAYTANILKSKANGTYLWVSLVKV</sequence>
<protein>
    <recommendedName>
        <fullName evidence="2">Nephrocystin 3-like N-terminal domain-containing protein</fullName>
    </recommendedName>
</protein>
<feature type="domain" description="Nephrocystin 3-like N-terminal" evidence="2">
    <location>
        <begin position="63"/>
        <end position="222"/>
    </location>
</feature>
<gene>
    <name evidence="3" type="ORF">TGAM01_v209678</name>
</gene>
<name>A0A2P4ZAT4_9HYPO</name>
<dbReference type="STRING" id="398673.A0A2P4ZAT4"/>
<dbReference type="AlphaFoldDB" id="A0A2P4ZAT4"/>
<comment type="caution">
    <text evidence="3">The sequence shown here is derived from an EMBL/GenBank/DDBJ whole genome shotgun (WGS) entry which is preliminary data.</text>
</comment>
<dbReference type="Gene3D" id="3.40.50.300">
    <property type="entry name" value="P-loop containing nucleotide triphosphate hydrolases"/>
    <property type="match status" value="1"/>
</dbReference>
<accession>A0A2P4ZAT4</accession>
<dbReference type="SUPFAM" id="SSF52540">
    <property type="entry name" value="P-loop containing nucleoside triphosphate hydrolases"/>
    <property type="match status" value="1"/>
</dbReference>
<dbReference type="EMBL" id="JPDN02000050">
    <property type="protein sequence ID" value="PON21377.1"/>
    <property type="molecule type" value="Genomic_DNA"/>
</dbReference>
<proteinExistence type="predicted"/>
<evidence type="ECO:0000256" key="1">
    <source>
        <dbReference type="ARBA" id="ARBA00022737"/>
    </source>
</evidence>
<evidence type="ECO:0000313" key="4">
    <source>
        <dbReference type="Proteomes" id="UP000054821"/>
    </source>
</evidence>